<gene>
    <name evidence="6" type="ORF">MNV_350004</name>
</gene>
<feature type="transmembrane region" description="Helical" evidence="5">
    <location>
        <begin position="7"/>
        <end position="29"/>
    </location>
</feature>
<dbReference type="InterPro" id="IPR002781">
    <property type="entry name" value="TM_pro_TauE-like"/>
</dbReference>
<dbReference type="RefSeq" id="WP_096206124.1">
    <property type="nucleotide sequence ID" value="NZ_FZMP01000180.1"/>
</dbReference>
<keyword evidence="5" id="KW-1003">Cell membrane</keyword>
<sequence length="275" mass="29497">MEIESIFISVFIISLLAEYMDATIGMGYGTTLTPVLLLIGFSPLQVVPAILLSQFLSGIFAAALHQGAGNVSFDFKNDTEHKIVKRLGRLGYIPKSTAAKVAMVLVMSSIAGVFIAVLIALRLPVFYLKLYIGLLVVTMGMLIIARHKTRNEFSWKKIMGLGILASFNKGISGGGYGPLIVSGQILSGVETKNSIGITALAEGATCFIGVITYFIVGTNVDWSLAPYLVAGSLISVPLSVYTVKRMPVKQFTLVIGVATTLLGLFSLYKLLRPLN</sequence>
<accession>A0A284VQ77</accession>
<reference evidence="7" key="1">
    <citation type="submission" date="2017-06" db="EMBL/GenBank/DDBJ databases">
        <authorList>
            <person name="Cremers G."/>
        </authorList>
    </citation>
    <scope>NUCLEOTIDE SEQUENCE [LARGE SCALE GENOMIC DNA]</scope>
</reference>
<feature type="transmembrane region" description="Helical" evidence="5">
    <location>
        <begin position="222"/>
        <end position="241"/>
    </location>
</feature>
<keyword evidence="4 5" id="KW-0472">Membrane</keyword>
<evidence type="ECO:0000256" key="2">
    <source>
        <dbReference type="ARBA" id="ARBA00022692"/>
    </source>
</evidence>
<dbReference type="Pfam" id="PF01925">
    <property type="entry name" value="TauE"/>
    <property type="match status" value="1"/>
</dbReference>
<dbReference type="PANTHER" id="PTHR43701:SF12">
    <property type="entry name" value="MEMBRANE TRANSPORTER PROTEIN YTNM-RELATED"/>
    <property type="match status" value="1"/>
</dbReference>
<keyword evidence="7" id="KW-1185">Reference proteome</keyword>
<keyword evidence="3 5" id="KW-1133">Transmembrane helix</keyword>
<name>A0A284VQ77_9EURY</name>
<dbReference type="EMBL" id="FZMP01000180">
    <property type="protein sequence ID" value="SNQ61435.1"/>
    <property type="molecule type" value="Genomic_DNA"/>
</dbReference>
<evidence type="ECO:0000256" key="4">
    <source>
        <dbReference type="ARBA" id="ARBA00023136"/>
    </source>
</evidence>
<dbReference type="PANTHER" id="PTHR43701">
    <property type="entry name" value="MEMBRANE TRANSPORTER PROTEIN MJ0441-RELATED"/>
    <property type="match status" value="1"/>
</dbReference>
<feature type="transmembrane region" description="Helical" evidence="5">
    <location>
        <begin position="35"/>
        <end position="56"/>
    </location>
</feature>
<proteinExistence type="inferred from homology"/>
<feature type="transmembrane region" description="Helical" evidence="5">
    <location>
        <begin position="253"/>
        <end position="271"/>
    </location>
</feature>
<dbReference type="AlphaFoldDB" id="A0A284VQ77"/>
<dbReference type="Proteomes" id="UP000218615">
    <property type="component" value="Unassembled WGS sequence"/>
</dbReference>
<keyword evidence="2 5" id="KW-0812">Transmembrane</keyword>
<evidence type="ECO:0000256" key="3">
    <source>
        <dbReference type="ARBA" id="ARBA00022989"/>
    </source>
</evidence>
<comment type="subcellular location">
    <subcellularLocation>
        <location evidence="5">Cell membrane</location>
        <topology evidence="5">Multi-pass membrane protein</topology>
    </subcellularLocation>
    <subcellularLocation>
        <location evidence="1">Membrane</location>
        <topology evidence="1">Multi-pass membrane protein</topology>
    </subcellularLocation>
</comment>
<feature type="transmembrane region" description="Helical" evidence="5">
    <location>
        <begin position="126"/>
        <end position="145"/>
    </location>
</feature>
<evidence type="ECO:0000256" key="1">
    <source>
        <dbReference type="ARBA" id="ARBA00004141"/>
    </source>
</evidence>
<evidence type="ECO:0000313" key="7">
    <source>
        <dbReference type="Proteomes" id="UP000218615"/>
    </source>
</evidence>
<organism evidence="6 7">
    <name type="scientific">Candidatus Methanoperedens nitratireducens</name>
    <dbReference type="NCBI Taxonomy" id="1392998"/>
    <lineage>
        <taxon>Archaea</taxon>
        <taxon>Methanobacteriati</taxon>
        <taxon>Methanobacteriota</taxon>
        <taxon>Stenosarchaea group</taxon>
        <taxon>Methanomicrobia</taxon>
        <taxon>Methanosarcinales</taxon>
        <taxon>ANME-2 cluster</taxon>
        <taxon>Candidatus Methanoperedentaceae</taxon>
        <taxon>Candidatus Methanoperedens</taxon>
    </lineage>
</organism>
<dbReference type="GO" id="GO:0005886">
    <property type="term" value="C:plasma membrane"/>
    <property type="evidence" value="ECO:0007669"/>
    <property type="project" value="UniProtKB-SubCell"/>
</dbReference>
<dbReference type="OrthoDB" id="206015at2157"/>
<feature type="transmembrane region" description="Helical" evidence="5">
    <location>
        <begin position="101"/>
        <end position="120"/>
    </location>
</feature>
<protein>
    <recommendedName>
        <fullName evidence="5">Probable membrane transporter protein</fullName>
    </recommendedName>
</protein>
<evidence type="ECO:0000256" key="5">
    <source>
        <dbReference type="RuleBase" id="RU363041"/>
    </source>
</evidence>
<dbReference type="InterPro" id="IPR051598">
    <property type="entry name" value="TSUP/Inactive_protease-like"/>
</dbReference>
<feature type="transmembrane region" description="Helical" evidence="5">
    <location>
        <begin position="195"/>
        <end position="216"/>
    </location>
</feature>
<comment type="similarity">
    <text evidence="5">Belongs to the 4-toluene sulfonate uptake permease (TSUP) (TC 2.A.102) family.</text>
</comment>
<evidence type="ECO:0000313" key="6">
    <source>
        <dbReference type="EMBL" id="SNQ61435.1"/>
    </source>
</evidence>